<evidence type="ECO:0000256" key="1">
    <source>
        <dbReference type="ARBA" id="ARBA00022737"/>
    </source>
</evidence>
<dbReference type="Gene3D" id="2.130.10.10">
    <property type="entry name" value="YVTN repeat-like/Quinoprotein amine dehydrogenase"/>
    <property type="match status" value="1"/>
</dbReference>
<dbReference type="PANTHER" id="PTHR10039">
    <property type="entry name" value="AMELOGENIN"/>
    <property type="match status" value="1"/>
</dbReference>
<reference evidence="4 5" key="1">
    <citation type="journal article" date="2016" name="BMC Genomics">
        <title>Comparative genomic and transcriptomic analyses of the Fuzhuan brick tea-fermentation fungus Aspergillus cristatus.</title>
        <authorList>
            <person name="Ge Y."/>
            <person name="Wang Y."/>
            <person name="Liu Y."/>
            <person name="Tan Y."/>
            <person name="Ren X."/>
            <person name="Zhang X."/>
            <person name="Hyde K.D."/>
            <person name="Liu Y."/>
            <person name="Liu Z."/>
        </authorList>
    </citation>
    <scope>NUCLEOTIDE SEQUENCE [LARGE SCALE GENOMIC DNA]</scope>
    <source>
        <strain evidence="4 5">GZAAS20.1005</strain>
    </source>
</reference>
<proteinExistence type="predicted"/>
<dbReference type="VEuPathDB" id="FungiDB:SI65_02723"/>
<dbReference type="Pfam" id="PF24883">
    <property type="entry name" value="NPHP3_N"/>
    <property type="match status" value="1"/>
</dbReference>
<evidence type="ECO:0000313" key="4">
    <source>
        <dbReference type="EMBL" id="ODM21879.1"/>
    </source>
</evidence>
<dbReference type="PANTHER" id="PTHR10039:SF17">
    <property type="entry name" value="FUNGAL STAND N-TERMINAL GOODBYE DOMAIN-CONTAINING PROTEIN-RELATED"/>
    <property type="match status" value="1"/>
</dbReference>
<organism evidence="4 5">
    <name type="scientific">Aspergillus cristatus</name>
    <name type="common">Chinese Fuzhuan brick tea-fermentation fungus</name>
    <name type="synonym">Eurotium cristatum</name>
    <dbReference type="NCBI Taxonomy" id="573508"/>
    <lineage>
        <taxon>Eukaryota</taxon>
        <taxon>Fungi</taxon>
        <taxon>Dikarya</taxon>
        <taxon>Ascomycota</taxon>
        <taxon>Pezizomycotina</taxon>
        <taxon>Eurotiomycetes</taxon>
        <taxon>Eurotiomycetidae</taxon>
        <taxon>Eurotiales</taxon>
        <taxon>Aspergillaceae</taxon>
        <taxon>Aspergillus</taxon>
        <taxon>Aspergillus subgen. Aspergillus</taxon>
    </lineage>
</organism>
<feature type="repeat" description="WD" evidence="2">
    <location>
        <begin position="734"/>
        <end position="775"/>
    </location>
</feature>
<dbReference type="CDD" id="cd00200">
    <property type="entry name" value="WD40"/>
    <property type="match status" value="1"/>
</dbReference>
<dbReference type="SMART" id="SM00320">
    <property type="entry name" value="WD40"/>
    <property type="match status" value="2"/>
</dbReference>
<dbReference type="AlphaFoldDB" id="A0A1E3BLS4"/>
<keyword evidence="2" id="KW-0853">WD repeat</keyword>
<sequence length="866" mass="98321">MDPLSGAASVIAVIQLAAAITQICGTYLNKVKDAKRDIHRFQEEVIALAHVLQSLDELLHGPNSAKITATQDLVNNITTCSSALAKLKEKIEPETTQRHMRKWGLRAFKWPLKRLEVDDAISEIERYKTMFSLSLLVDQTRSSNLIEQKIDLGRLQTAKGAAFDSYDNQHAECLPGTRVKLLGEIEDWMRSLDGKCIFWLNGMAGTGKSTISRTVAGRLKQQHLLGASFFFKRGEEDRGTAKKLFPTLVEQLVISVPHMLPRVQKAIEDDPNIPEKVLREQFEKLLLEPLLDIEQDKITTRVILIDALDECDSEDDIRVILRLLPQVQKSTSLQLRFLLTSRPELPIRLGFREITGIHQDLVLHEIPKPVIEHDIALYFEDQFSRLRQERSLSSNWPGDATVKTLIDRAVPLFIAAATLCRFIGDANWNPQKRLEAILTDQSVYVSKMDGTYIPVLKQLLTGQNDEESKQLLEDFKEIVGAVIILATPLSINALSQLLDREREDIGCRLGQLHSVLSVPNDFSTPVRLLHLSFRDFLLDHRKSKGEFWIDEKGVNQHLTAQCLQTMQRSLRKNICNLPSEGTQRNEIDRDSIHCKIPPELRYACWYWVQHLLQSQEPVTELIGAFSFLKEHFLHWLEAMGILGYMSEVIVTIRRLESLIQGDIHSEISGFLYDARRFVLKTQQIADSAPLQLYSSGLIFAPKGSTIKKQFHGELAAWGRLPRVEENWSMELQTLEGHSDWVRSVAFSPDGQLLASGSSDNTVRLWDPNTGNLRQTLEGHSNWVQSVAFSPDGQLLASGSYDKTVRLWDPSTGDLRQTLEGHSHCAWSESNAQVSILENQWVCLRERRVLWLPPQYRPVQSAFRAVL</sequence>
<keyword evidence="5" id="KW-1185">Reference proteome</keyword>
<dbReference type="PROSITE" id="PS50082">
    <property type="entry name" value="WD_REPEATS_2"/>
    <property type="match status" value="2"/>
</dbReference>
<dbReference type="InterPro" id="IPR036322">
    <property type="entry name" value="WD40_repeat_dom_sf"/>
</dbReference>
<dbReference type="STRING" id="573508.A0A1E3BLS4"/>
<name>A0A1E3BLS4_ASPCR</name>
<dbReference type="FunFam" id="2.130.10.10:FF:001666">
    <property type="entry name" value="Vegetative incompatibility WD repeat protein, putative"/>
    <property type="match status" value="1"/>
</dbReference>
<dbReference type="Gene3D" id="3.40.50.300">
    <property type="entry name" value="P-loop containing nucleotide triphosphate hydrolases"/>
    <property type="match status" value="1"/>
</dbReference>
<dbReference type="SUPFAM" id="SSF52540">
    <property type="entry name" value="P-loop containing nucleoside triphosphate hydrolases"/>
    <property type="match status" value="1"/>
</dbReference>
<dbReference type="InterPro" id="IPR056884">
    <property type="entry name" value="NPHP3-like_N"/>
</dbReference>
<evidence type="ECO:0000313" key="5">
    <source>
        <dbReference type="Proteomes" id="UP000094569"/>
    </source>
</evidence>
<dbReference type="Pfam" id="PF17111">
    <property type="entry name" value="PigL_N"/>
    <property type="match status" value="1"/>
</dbReference>
<dbReference type="PROSITE" id="PS50294">
    <property type="entry name" value="WD_REPEATS_REGION"/>
    <property type="match status" value="2"/>
</dbReference>
<feature type="repeat" description="WD" evidence="2">
    <location>
        <begin position="776"/>
        <end position="817"/>
    </location>
</feature>
<dbReference type="InterPro" id="IPR031348">
    <property type="entry name" value="PigL_N"/>
</dbReference>
<gene>
    <name evidence="4" type="ORF">SI65_02723</name>
</gene>
<dbReference type="OrthoDB" id="1577640at2759"/>
<dbReference type="Pfam" id="PF00400">
    <property type="entry name" value="WD40"/>
    <property type="match status" value="2"/>
</dbReference>
<evidence type="ECO:0000259" key="3">
    <source>
        <dbReference type="PROSITE" id="PS50837"/>
    </source>
</evidence>
<dbReference type="SUPFAM" id="SSF50978">
    <property type="entry name" value="WD40 repeat-like"/>
    <property type="match status" value="1"/>
</dbReference>
<accession>A0A1E3BLS4</accession>
<dbReference type="PROSITE" id="PS50837">
    <property type="entry name" value="NACHT"/>
    <property type="match status" value="1"/>
</dbReference>
<dbReference type="InterPro" id="IPR007111">
    <property type="entry name" value="NACHT_NTPase"/>
</dbReference>
<evidence type="ECO:0000256" key="2">
    <source>
        <dbReference type="PROSITE-ProRule" id="PRU00221"/>
    </source>
</evidence>
<protein>
    <recommendedName>
        <fullName evidence="3">NACHT domain-containing protein</fullName>
    </recommendedName>
</protein>
<dbReference type="InterPro" id="IPR001680">
    <property type="entry name" value="WD40_rpt"/>
</dbReference>
<comment type="caution">
    <text evidence="4">The sequence shown here is derived from an EMBL/GenBank/DDBJ whole genome shotgun (WGS) entry which is preliminary data.</text>
</comment>
<keyword evidence="1" id="KW-0677">Repeat</keyword>
<dbReference type="EMBL" id="JXNT01000002">
    <property type="protein sequence ID" value="ODM21879.1"/>
    <property type="molecule type" value="Genomic_DNA"/>
</dbReference>
<feature type="domain" description="NACHT" evidence="3">
    <location>
        <begin position="196"/>
        <end position="343"/>
    </location>
</feature>
<dbReference type="InterPro" id="IPR027417">
    <property type="entry name" value="P-loop_NTPase"/>
</dbReference>
<dbReference type="Proteomes" id="UP000094569">
    <property type="component" value="Unassembled WGS sequence"/>
</dbReference>
<dbReference type="InterPro" id="IPR015943">
    <property type="entry name" value="WD40/YVTN_repeat-like_dom_sf"/>
</dbReference>